<feature type="domain" description="Polymerase/histidinol phosphatase N-terminal" evidence="11">
    <location>
        <begin position="5"/>
        <end position="72"/>
    </location>
</feature>
<evidence type="ECO:0000256" key="5">
    <source>
        <dbReference type="ARBA" id="ARBA00022679"/>
    </source>
</evidence>
<dbReference type="PANTHER" id="PTHR32294">
    <property type="entry name" value="DNA POLYMERASE III SUBUNIT ALPHA"/>
    <property type="match status" value="1"/>
</dbReference>
<dbReference type="SMART" id="SM00481">
    <property type="entry name" value="POLIIIAc"/>
    <property type="match status" value="1"/>
</dbReference>
<comment type="catalytic activity">
    <reaction evidence="10">
        <text>DNA(n) + a 2'-deoxyribonucleoside 5'-triphosphate = DNA(n+1) + diphosphate</text>
        <dbReference type="Rhea" id="RHEA:22508"/>
        <dbReference type="Rhea" id="RHEA-COMP:17339"/>
        <dbReference type="Rhea" id="RHEA-COMP:17340"/>
        <dbReference type="ChEBI" id="CHEBI:33019"/>
        <dbReference type="ChEBI" id="CHEBI:61560"/>
        <dbReference type="ChEBI" id="CHEBI:173112"/>
        <dbReference type="EC" id="2.7.7.7"/>
    </reaction>
</comment>
<dbReference type="InterPro" id="IPR011708">
    <property type="entry name" value="DNA_pol3_alpha_NTPase_dom"/>
</dbReference>
<keyword evidence="6 12" id="KW-0548">Nucleotidyltransferase</keyword>
<comment type="similarity">
    <text evidence="2">Belongs to the DNA polymerase type-C family. DnaE subfamily.</text>
</comment>
<comment type="subcellular location">
    <subcellularLocation>
        <location evidence="1">Cytoplasm</location>
    </subcellularLocation>
</comment>
<dbReference type="EC" id="2.7.7.7" evidence="3"/>
<evidence type="ECO:0000256" key="9">
    <source>
        <dbReference type="ARBA" id="ARBA00025611"/>
    </source>
</evidence>
<dbReference type="Pfam" id="PF02811">
    <property type="entry name" value="PHP"/>
    <property type="match status" value="1"/>
</dbReference>
<reference evidence="12" key="1">
    <citation type="submission" date="2020-10" db="EMBL/GenBank/DDBJ databases">
        <authorList>
            <person name="Gilroy R."/>
        </authorList>
    </citation>
    <scope>NUCLEOTIDE SEQUENCE</scope>
    <source>
        <strain evidence="12">ChiSjej4B22-9803</strain>
    </source>
</reference>
<dbReference type="InterPro" id="IPR004365">
    <property type="entry name" value="NA-bd_OB_tRNA"/>
</dbReference>
<dbReference type="Pfam" id="PF17657">
    <property type="entry name" value="DNA_pol3_finger"/>
    <property type="match status" value="1"/>
</dbReference>
<dbReference type="GO" id="GO:0008408">
    <property type="term" value="F:3'-5' exonuclease activity"/>
    <property type="evidence" value="ECO:0007669"/>
    <property type="project" value="InterPro"/>
</dbReference>
<dbReference type="NCBIfam" id="NF004226">
    <property type="entry name" value="PRK05673.1"/>
    <property type="match status" value="1"/>
</dbReference>
<dbReference type="Pfam" id="PF14579">
    <property type="entry name" value="HHH_6"/>
    <property type="match status" value="1"/>
</dbReference>
<proteinExistence type="inferred from homology"/>
<evidence type="ECO:0000256" key="6">
    <source>
        <dbReference type="ARBA" id="ARBA00022695"/>
    </source>
</evidence>
<evidence type="ECO:0000313" key="12">
    <source>
        <dbReference type="EMBL" id="HIU48976.1"/>
    </source>
</evidence>
<dbReference type="CDD" id="cd12113">
    <property type="entry name" value="PHP_PolIIIA_DnaE3"/>
    <property type="match status" value="1"/>
</dbReference>
<keyword evidence="7" id="KW-0235">DNA replication</keyword>
<gene>
    <name evidence="12" type="ORF">IAB04_06395</name>
</gene>
<dbReference type="Gene3D" id="3.20.20.140">
    <property type="entry name" value="Metal-dependent hydrolases"/>
    <property type="match status" value="1"/>
</dbReference>
<dbReference type="InterPro" id="IPR016195">
    <property type="entry name" value="Pol/histidinol_Pase-like"/>
</dbReference>
<dbReference type="InterPro" id="IPR003141">
    <property type="entry name" value="Pol/His_phosphatase_N"/>
</dbReference>
<comment type="function">
    <text evidence="9">DNA polymerase III is a complex, multichain enzyme responsible for most of the replicative synthesis in bacteria. This DNA polymerase also exhibits 3' to 5' exonuclease activity. The alpha chain is the DNA polymerase.</text>
</comment>
<dbReference type="AlphaFoldDB" id="A0A9D1LVV6"/>
<dbReference type="Gene3D" id="1.10.150.870">
    <property type="match status" value="1"/>
</dbReference>
<dbReference type="NCBIfam" id="TIGR00594">
    <property type="entry name" value="polc"/>
    <property type="match status" value="1"/>
</dbReference>
<keyword evidence="8" id="KW-0239">DNA-directed DNA polymerase</keyword>
<sequence length="1167" mass="131820">MAAFAHLHTHTEYSLLDGAARIPKLIARAKELGMEYIAITDHGAIYGVVDFYKEALAQGVKPVIGCEVYVAPRTRFDKTYEYDSKYSHLILLAENQAGYQNLIKLVSQGFIEGFYYKPRIDFELLKEHHEGLIVLSACLAGELPKALLNDDYEGAKKIAQRYIEVFGKDHYYIEIQDHQLQEQKKTNPLLIQLARELGVGVVATNDVHYVNREDAEAQDVLMCIQMGKTVDDPDRMKFETDEFYLKSPEEMEQLFGYIPEALSNTVEIAKRCNVEFDFHTRHLPSFKLPEGKTASGYLRELCYAGLEKRYQDVSDELKRQMEYELNIINDMGFVDYFLIVWDFIHFAKSHDVLVGPGRGSAAGSIVSYALEITDIDPVRYNLIFERFLNPERVSMPDIDIDFAPEGRQKVIDYVIEKYGADRVCQIITFGTLKPKLAIRDVGRALDIPYADVDRVAKLVPFDLKMTIDKALDISTELRGLYQSDGQMKRLIDMARALEGLPRHTGTHAAGVVITEEPIVEYLPLQTNDDVITTQFVKDTVESLGLLKMDFLGLRNLTVVENAIKLVEKTRGVKIDVSKLDYDIKEVFELIASGNTDGVFQVESAGMKSFMQELKPDSLEDIIAGISLYRPGPMDSIPKYVYNKNHPEAVTYKHPLLENILNVTYGCIVYQEQVMEIVRELAGYSLGNADLMRRVIAKKKTAEMEIEREHFIYGQTDESGNVLIEGCVRRGIDEKTAIDIFDEIYDFAKYAFNKSHAAAYAYITYQTAYLKTFYPVEFMAALISSVEDTDKVNEYILNCREMGIGRLPPDINKSTDTFTVEGASIRFGLSAVKNVGRAFIQRLVEEREAHGPFQSFSDFVTRMTGKDLNKRAVEGLIMCGAFDSLGVKRSQLMQVYEDVLAGEASSRKENIAGQFTLFDDDAASETDLPDIPEFDKKRLLQMEKQTTGMYLSGHPMEEFAEQVKTVTRYNIGMVLASVEKDEEGNYVAVQGGVTDGEIVKLCGIIETRKNKTTKNNSQMAFLRLEDLYGGIEVLVFPKILSQYSAVLQEGQIVLIEGRVSIREDEEPKLLCEKAELFTGAPPAGRAPQEGQRPEKQKKVCITLPTRSNEHLQKTTAVLRQYQGTTPVILRFADTKQKLRAPEQFWVRADDAALKALKTYFGAESVILT</sequence>
<keyword evidence="5 12" id="KW-0808">Transferase</keyword>
<reference evidence="12" key="2">
    <citation type="journal article" date="2021" name="PeerJ">
        <title>Extensive microbial diversity within the chicken gut microbiome revealed by metagenomics and culture.</title>
        <authorList>
            <person name="Gilroy R."/>
            <person name="Ravi A."/>
            <person name="Getino M."/>
            <person name="Pursley I."/>
            <person name="Horton D.L."/>
            <person name="Alikhan N.F."/>
            <person name="Baker D."/>
            <person name="Gharbi K."/>
            <person name="Hall N."/>
            <person name="Watson M."/>
            <person name="Adriaenssens E.M."/>
            <person name="Foster-Nyarko E."/>
            <person name="Jarju S."/>
            <person name="Secka A."/>
            <person name="Antonio M."/>
            <person name="Oren A."/>
            <person name="Chaudhuri R.R."/>
            <person name="La Ragione R."/>
            <person name="Hildebrand F."/>
            <person name="Pallen M.J."/>
        </authorList>
    </citation>
    <scope>NUCLEOTIDE SEQUENCE</scope>
    <source>
        <strain evidence="12">ChiSjej4B22-9803</strain>
    </source>
</reference>
<protein>
    <recommendedName>
        <fullName evidence="4">DNA polymerase III subunit alpha</fullName>
        <ecNumber evidence="3">2.7.7.7</ecNumber>
    </recommendedName>
</protein>
<dbReference type="CDD" id="cd04485">
    <property type="entry name" value="DnaE_OBF"/>
    <property type="match status" value="1"/>
</dbReference>
<dbReference type="GO" id="GO:0003676">
    <property type="term" value="F:nucleic acid binding"/>
    <property type="evidence" value="ECO:0007669"/>
    <property type="project" value="InterPro"/>
</dbReference>
<evidence type="ECO:0000256" key="4">
    <source>
        <dbReference type="ARBA" id="ARBA00019114"/>
    </source>
</evidence>
<dbReference type="InterPro" id="IPR004013">
    <property type="entry name" value="PHP_dom"/>
</dbReference>
<dbReference type="NCBIfam" id="NF005298">
    <property type="entry name" value="PRK06826.1"/>
    <property type="match status" value="1"/>
</dbReference>
<dbReference type="InterPro" id="IPR040982">
    <property type="entry name" value="DNA_pol3_finger"/>
</dbReference>
<name>A0A9D1LVV6_9FIRM</name>
<dbReference type="InterPro" id="IPR041931">
    <property type="entry name" value="DNA_pol3_alpha_thumb_dom"/>
</dbReference>
<organism evidence="12 13">
    <name type="scientific">Candidatus Avimonoglobus intestinipullorum</name>
    <dbReference type="NCBI Taxonomy" id="2840699"/>
    <lineage>
        <taxon>Bacteria</taxon>
        <taxon>Bacillati</taxon>
        <taxon>Bacillota</taxon>
        <taxon>Clostridia</taxon>
        <taxon>Eubacteriales</taxon>
        <taxon>Candidatus Avimonoglobus</taxon>
    </lineage>
</organism>
<dbReference type="PANTHER" id="PTHR32294:SF0">
    <property type="entry name" value="DNA POLYMERASE III SUBUNIT ALPHA"/>
    <property type="match status" value="1"/>
</dbReference>
<dbReference type="GO" id="GO:0005737">
    <property type="term" value="C:cytoplasm"/>
    <property type="evidence" value="ECO:0007669"/>
    <property type="project" value="UniProtKB-SubCell"/>
</dbReference>
<dbReference type="Pfam" id="PF01336">
    <property type="entry name" value="tRNA_anti-codon"/>
    <property type="match status" value="1"/>
</dbReference>
<accession>A0A9D1LVV6</accession>
<dbReference type="SUPFAM" id="SSF89550">
    <property type="entry name" value="PHP domain-like"/>
    <property type="match status" value="1"/>
</dbReference>
<dbReference type="Gene3D" id="2.40.50.140">
    <property type="entry name" value="Nucleic acid-binding proteins"/>
    <property type="match status" value="1"/>
</dbReference>
<dbReference type="EMBL" id="DVND01000163">
    <property type="protein sequence ID" value="HIU48976.1"/>
    <property type="molecule type" value="Genomic_DNA"/>
</dbReference>
<comment type="caution">
    <text evidence="12">The sequence shown here is derived from an EMBL/GenBank/DDBJ whole genome shotgun (WGS) entry which is preliminary data.</text>
</comment>
<evidence type="ECO:0000256" key="1">
    <source>
        <dbReference type="ARBA" id="ARBA00004496"/>
    </source>
</evidence>
<dbReference type="InterPro" id="IPR029460">
    <property type="entry name" value="DNAPol_HHH"/>
</dbReference>
<evidence type="ECO:0000256" key="2">
    <source>
        <dbReference type="ARBA" id="ARBA00009496"/>
    </source>
</evidence>
<evidence type="ECO:0000313" key="13">
    <source>
        <dbReference type="Proteomes" id="UP000824111"/>
    </source>
</evidence>
<dbReference type="GO" id="GO:0003887">
    <property type="term" value="F:DNA-directed DNA polymerase activity"/>
    <property type="evidence" value="ECO:0007669"/>
    <property type="project" value="UniProtKB-KW"/>
</dbReference>
<dbReference type="Proteomes" id="UP000824111">
    <property type="component" value="Unassembled WGS sequence"/>
</dbReference>
<evidence type="ECO:0000256" key="10">
    <source>
        <dbReference type="ARBA" id="ARBA00049244"/>
    </source>
</evidence>
<dbReference type="Gene3D" id="1.10.10.1600">
    <property type="entry name" value="Bacterial DNA polymerase III alpha subunit, thumb domain"/>
    <property type="match status" value="1"/>
</dbReference>
<evidence type="ECO:0000256" key="8">
    <source>
        <dbReference type="ARBA" id="ARBA00022932"/>
    </source>
</evidence>
<dbReference type="InterPro" id="IPR004805">
    <property type="entry name" value="DnaE2/DnaE/PolC"/>
</dbReference>
<evidence type="ECO:0000256" key="7">
    <source>
        <dbReference type="ARBA" id="ARBA00022705"/>
    </source>
</evidence>
<dbReference type="GO" id="GO:0006260">
    <property type="term" value="P:DNA replication"/>
    <property type="evidence" value="ECO:0007669"/>
    <property type="project" value="UniProtKB-KW"/>
</dbReference>
<evidence type="ECO:0000256" key="3">
    <source>
        <dbReference type="ARBA" id="ARBA00012417"/>
    </source>
</evidence>
<evidence type="ECO:0000259" key="11">
    <source>
        <dbReference type="SMART" id="SM00481"/>
    </source>
</evidence>
<dbReference type="Pfam" id="PF07733">
    <property type="entry name" value="DNA_pol3_alpha"/>
    <property type="match status" value="1"/>
</dbReference>
<dbReference type="InterPro" id="IPR012340">
    <property type="entry name" value="NA-bd_OB-fold"/>
</dbReference>